<sequence>MVFEDKDDGLWLSYENYRTLERNIIAMREYTARLEVIIAFWETKEK</sequence>
<name>A0A6P1Y5V5_9SPIR</name>
<dbReference type="KEGG" id="trz:GWP43_13435"/>
<evidence type="ECO:0000313" key="2">
    <source>
        <dbReference type="Proteomes" id="UP000464374"/>
    </source>
</evidence>
<protein>
    <submittedName>
        <fullName evidence="1">Uncharacterized protein</fullName>
    </submittedName>
</protein>
<dbReference type="AlphaFoldDB" id="A0A6P1Y5V5"/>
<accession>A0A6P1Y5V5</accession>
<evidence type="ECO:0000313" key="1">
    <source>
        <dbReference type="EMBL" id="QHX44292.1"/>
    </source>
</evidence>
<proteinExistence type="predicted"/>
<reference evidence="1 2" key="1">
    <citation type="submission" date="2020-01" db="EMBL/GenBank/DDBJ databases">
        <title>Complete genome sequence of a human oral phylogroup 1 Treponema sp. strain ATCC 700766, originally isolated from periodontitis dental plaque.</title>
        <authorList>
            <person name="Chan Y."/>
            <person name="Huo Y.-B."/>
            <person name="Yu X.-L."/>
            <person name="Zeng H."/>
            <person name="Leung W.-K."/>
            <person name="Watt R.M."/>
        </authorList>
    </citation>
    <scope>NUCLEOTIDE SEQUENCE [LARGE SCALE GENOMIC DNA]</scope>
    <source>
        <strain evidence="1 2">OMZ 804</strain>
    </source>
</reference>
<dbReference type="RefSeq" id="WP_162664567.1">
    <property type="nucleotide sequence ID" value="NZ_CP048020.1"/>
</dbReference>
<dbReference type="EMBL" id="CP048020">
    <property type="protein sequence ID" value="QHX44292.1"/>
    <property type="molecule type" value="Genomic_DNA"/>
</dbReference>
<gene>
    <name evidence="1" type="ORF">GWP43_13435</name>
</gene>
<organism evidence="1 2">
    <name type="scientific">Treponema vincentii</name>
    <dbReference type="NCBI Taxonomy" id="69710"/>
    <lineage>
        <taxon>Bacteria</taxon>
        <taxon>Pseudomonadati</taxon>
        <taxon>Spirochaetota</taxon>
        <taxon>Spirochaetia</taxon>
        <taxon>Spirochaetales</taxon>
        <taxon>Treponemataceae</taxon>
        <taxon>Treponema</taxon>
    </lineage>
</organism>
<dbReference type="Proteomes" id="UP000464374">
    <property type="component" value="Chromosome"/>
</dbReference>